<gene>
    <name evidence="3" type="ORF">H312_00110</name>
</gene>
<protein>
    <recommendedName>
        <fullName evidence="2">DUF5097 domain-containing protein</fullName>
    </recommendedName>
</protein>
<feature type="coiled-coil region" evidence="1">
    <location>
        <begin position="389"/>
        <end position="416"/>
    </location>
</feature>
<keyword evidence="1" id="KW-0175">Coiled coil</keyword>
<dbReference type="STRING" id="1288291.A0A059F5R2"/>
<dbReference type="EMBL" id="KK365130">
    <property type="protein sequence ID" value="KCZ82452.1"/>
    <property type="molecule type" value="Genomic_DNA"/>
</dbReference>
<evidence type="ECO:0000313" key="4">
    <source>
        <dbReference type="Proteomes" id="UP000030655"/>
    </source>
</evidence>
<dbReference type="OrthoDB" id="2196404at2759"/>
<keyword evidence="4" id="KW-1185">Reference proteome</keyword>
<name>A0A059F5R2_9MICR</name>
<organism evidence="3 4">
    <name type="scientific">Anncaliia algerae PRA339</name>
    <dbReference type="NCBI Taxonomy" id="1288291"/>
    <lineage>
        <taxon>Eukaryota</taxon>
        <taxon>Fungi</taxon>
        <taxon>Fungi incertae sedis</taxon>
        <taxon>Microsporidia</taxon>
        <taxon>Tubulinosematoidea</taxon>
        <taxon>Tubulinosematidae</taxon>
        <taxon>Anncaliia</taxon>
    </lineage>
</organism>
<feature type="coiled-coil region" evidence="1">
    <location>
        <begin position="541"/>
        <end position="585"/>
    </location>
</feature>
<evidence type="ECO:0000313" key="3">
    <source>
        <dbReference type="EMBL" id="KCZ82452.1"/>
    </source>
</evidence>
<reference evidence="4" key="1">
    <citation type="submission" date="2013-02" db="EMBL/GenBank/DDBJ databases">
        <authorList>
            <consortium name="The Broad Institute Genome Sequencing Platform"/>
            <person name="Cuomo C."/>
            <person name="Becnel J."/>
            <person name="Sanscrainte N."/>
            <person name="Walker B."/>
            <person name="Young S.K."/>
            <person name="Zeng Q."/>
            <person name="Gargeya S."/>
            <person name="Fitzgerald M."/>
            <person name="Haas B."/>
            <person name="Abouelleil A."/>
            <person name="Alvarado L."/>
            <person name="Arachchi H.M."/>
            <person name="Berlin A.M."/>
            <person name="Chapman S.B."/>
            <person name="Dewar J."/>
            <person name="Goldberg J."/>
            <person name="Griggs A."/>
            <person name="Gujja S."/>
            <person name="Hansen M."/>
            <person name="Howarth C."/>
            <person name="Imamovic A."/>
            <person name="Larimer J."/>
            <person name="McCowan C."/>
            <person name="Murphy C."/>
            <person name="Neiman D."/>
            <person name="Pearson M."/>
            <person name="Priest M."/>
            <person name="Roberts A."/>
            <person name="Saif S."/>
            <person name="Shea T."/>
            <person name="Sisk P."/>
            <person name="Sykes S."/>
            <person name="Wortman J."/>
            <person name="Nusbaum C."/>
            <person name="Birren B."/>
        </authorList>
    </citation>
    <scope>NUCLEOTIDE SEQUENCE [LARGE SCALE GENOMIC DNA]</scope>
    <source>
        <strain evidence="4">PRA339</strain>
    </source>
</reference>
<reference evidence="3 4" key="2">
    <citation type="submission" date="2014-03" db="EMBL/GenBank/DDBJ databases">
        <title>The Genome Sequence of Anncaliia algerae insect isolate PRA339.</title>
        <authorList>
            <consortium name="The Broad Institute Genome Sequencing Platform"/>
            <consortium name="The Broad Institute Genome Sequencing Center for Infectious Disease"/>
            <person name="Cuomo C."/>
            <person name="Becnel J."/>
            <person name="Sanscrainte N."/>
            <person name="Walker B."/>
            <person name="Young S.K."/>
            <person name="Zeng Q."/>
            <person name="Gargeya S."/>
            <person name="Fitzgerald M."/>
            <person name="Haas B."/>
            <person name="Abouelleil A."/>
            <person name="Alvarado L."/>
            <person name="Arachchi H.M."/>
            <person name="Berlin A.M."/>
            <person name="Chapman S.B."/>
            <person name="Dewar J."/>
            <person name="Goldberg J."/>
            <person name="Griggs A."/>
            <person name="Gujja S."/>
            <person name="Hansen M."/>
            <person name="Howarth C."/>
            <person name="Imamovic A."/>
            <person name="Larimer J."/>
            <person name="McCowan C."/>
            <person name="Murphy C."/>
            <person name="Neiman D."/>
            <person name="Pearson M."/>
            <person name="Priest M."/>
            <person name="Roberts A."/>
            <person name="Saif S."/>
            <person name="Shea T."/>
            <person name="Sisk P."/>
            <person name="Sykes S."/>
            <person name="Wortman J."/>
            <person name="Nusbaum C."/>
            <person name="Birren B."/>
        </authorList>
    </citation>
    <scope>NUCLEOTIDE SEQUENCE [LARGE SCALE GENOMIC DNA]</scope>
    <source>
        <strain evidence="3 4">PRA339</strain>
    </source>
</reference>
<sequence>MVDSYALKKYIIRYYLDHSISPIEETANKLSVILQKCFVPHELVIIKATKQVGKVVTASKENYMVEVDGSIEKKSADEIMRKEGVGAELIRKFLEANTKISPFGRVLRKNVLQQISQSQKDDSIVFNGENKNDKLKKEEYTEKRKPRERIYSEQINYNTRNFTANEFLRNQNEKSFFSKQEIINDDTSKDSMFISGCILKDKERLEGRTMAFSREPNFTTRKIPIDVIKTRAPNKPTNESELLTLKIKEILKKAEFKNSKGEFDLNFKKKISYLLDSKAIKNHPNEINIKRKLIDLLTNPNTSEEILKGKVNEMLIKPERKKIKVEEKVNFLEILNEEEYEEIAIKEIKNTELLMEVFLFFFYFRNHFNFEFTFERFVNLIKGEEIKEIEVSNEKQIKLENKKNEENKENLNLKMNSEMIYILFKCLIQMIQEDFKSVSKSQFKSIIENSLIITVKETKEEGISSYKKYDWFNSEITLENWKNILKNFYSYIFNILELEKIASLNDLNTVDDKLLNLKFLIHCCYSTNKFRSIINASVEENRMIERNKTELIIKLKNLHQNSDNLENVKEEIKKIEEEIVSSTINLLTTGYKADLFTIDNCLFIFLNGVCFWLNSKLYRMKDEQVYRFMERLKNDPKVYGCFFSALNWWLNKSFKEVNV</sequence>
<evidence type="ECO:0000259" key="2">
    <source>
        <dbReference type="Pfam" id="PF17020"/>
    </source>
</evidence>
<proteinExistence type="predicted"/>
<dbReference type="Proteomes" id="UP000030655">
    <property type="component" value="Unassembled WGS sequence"/>
</dbReference>
<evidence type="ECO:0000256" key="1">
    <source>
        <dbReference type="SAM" id="Coils"/>
    </source>
</evidence>
<dbReference type="InterPro" id="IPR031511">
    <property type="entry name" value="DUF5097"/>
</dbReference>
<dbReference type="HOGENOM" id="CLU_416153_0_0_1"/>
<dbReference type="VEuPathDB" id="MicrosporidiaDB:H312_00110"/>
<accession>A0A059F5R2</accession>
<dbReference type="AlphaFoldDB" id="A0A059F5R2"/>
<dbReference type="Pfam" id="PF17020">
    <property type="entry name" value="DUF5097"/>
    <property type="match status" value="1"/>
</dbReference>
<feature type="domain" description="DUF5097" evidence="2">
    <location>
        <begin position="1"/>
        <end position="115"/>
    </location>
</feature>